<dbReference type="Proteomes" id="UP000028631">
    <property type="component" value="Unassembled WGS sequence"/>
</dbReference>
<accession>A0A085VIY0</accession>
<feature type="domain" description="Multi-ubiquitin" evidence="1">
    <location>
        <begin position="105"/>
        <end position="168"/>
    </location>
</feature>
<evidence type="ECO:0000259" key="1">
    <source>
        <dbReference type="Pfam" id="PF14452"/>
    </source>
</evidence>
<dbReference type="InterPro" id="IPR027802">
    <property type="entry name" value="Multi-ubiquitin_dom"/>
</dbReference>
<name>A0A085VIY0_PSESX</name>
<feature type="domain" description="Multi-ubiquitin" evidence="1">
    <location>
        <begin position="40"/>
        <end position="100"/>
    </location>
</feature>
<evidence type="ECO:0000313" key="3">
    <source>
        <dbReference type="Proteomes" id="UP000028631"/>
    </source>
</evidence>
<keyword evidence="3" id="KW-1185">Reference proteome</keyword>
<dbReference type="EMBL" id="JPQU01000034">
    <property type="protein sequence ID" value="KFE55393.1"/>
    <property type="molecule type" value="Genomic_DNA"/>
</dbReference>
<dbReference type="OrthoDB" id="256126at2"/>
<sequence length="249" mass="27858">MSQLNDFEVEDVAAAVLAGRAVRDHGPYKIELGNDALEYRPLVIADPVPTGQQVLEAAELRPVDEYLLFQVLTNGHLELLSPSETSDLRLAGIEKFLAFKSDRTFRFFIDGRAQDWGAQRISGRTLKQLAGVDAQKYDIFLVIPGDDDELIEDRDLFDLARLGVEHFAAVEINIKVFVNTLPVFIHSRSLTYWEVVRLAYPEAEPGPNAHFTVTFAKGHEGNSLTNLVDGQHVRIKKGMHFNVTPTDKS</sequence>
<evidence type="ECO:0000313" key="2">
    <source>
        <dbReference type="EMBL" id="KFE55393.1"/>
    </source>
</evidence>
<feature type="domain" description="Multi-ubiquitin" evidence="1">
    <location>
        <begin position="175"/>
        <end position="247"/>
    </location>
</feature>
<dbReference type="AlphaFoldDB" id="A0A085VIY0"/>
<dbReference type="Pfam" id="PF14452">
    <property type="entry name" value="Multi_ubiq"/>
    <property type="match status" value="3"/>
</dbReference>
<comment type="caution">
    <text evidence="2">The sequence shown here is derived from an EMBL/GenBank/DDBJ whole genome shotgun (WGS) entry which is preliminary data.</text>
</comment>
<organism evidence="2 3">
    <name type="scientific">Pseudomonas syringae</name>
    <dbReference type="NCBI Taxonomy" id="317"/>
    <lineage>
        <taxon>Bacteria</taxon>
        <taxon>Pseudomonadati</taxon>
        <taxon>Pseudomonadota</taxon>
        <taxon>Gammaproteobacteria</taxon>
        <taxon>Pseudomonadales</taxon>
        <taxon>Pseudomonadaceae</taxon>
        <taxon>Pseudomonas</taxon>
    </lineage>
</organism>
<reference evidence="2 3" key="1">
    <citation type="submission" date="2014-07" db="EMBL/GenBank/DDBJ databases">
        <title>Draft Genome Sequences of Environmental Pseudomonas syringae strains.</title>
        <authorList>
            <person name="Baltrus D.A."/>
            <person name="Berge O."/>
            <person name="Morris C."/>
        </authorList>
    </citation>
    <scope>NUCLEOTIDE SEQUENCE [LARGE SCALE GENOMIC DNA]</scope>
    <source>
        <strain evidence="2 3">GAW0119</strain>
    </source>
</reference>
<protein>
    <recommendedName>
        <fullName evidence="1">Multi-ubiquitin domain-containing protein</fullName>
    </recommendedName>
</protein>
<proteinExistence type="predicted"/>
<dbReference type="PATRIC" id="fig|317.175.peg.2550"/>
<gene>
    <name evidence="2" type="ORF">IV01_12255</name>
</gene>
<dbReference type="RefSeq" id="WP_032628525.1">
    <property type="nucleotide sequence ID" value="NZ_JPQU01000034.1"/>
</dbReference>